<reference evidence="1" key="1">
    <citation type="submission" date="2023-05" db="EMBL/GenBank/DDBJ databases">
        <authorList>
            <person name="Stuckert A."/>
        </authorList>
    </citation>
    <scope>NUCLEOTIDE SEQUENCE</scope>
</reference>
<proteinExistence type="predicted"/>
<organism evidence="1 2">
    <name type="scientific">Staurois parvus</name>
    <dbReference type="NCBI Taxonomy" id="386267"/>
    <lineage>
        <taxon>Eukaryota</taxon>
        <taxon>Metazoa</taxon>
        <taxon>Chordata</taxon>
        <taxon>Craniata</taxon>
        <taxon>Vertebrata</taxon>
        <taxon>Euteleostomi</taxon>
        <taxon>Amphibia</taxon>
        <taxon>Batrachia</taxon>
        <taxon>Anura</taxon>
        <taxon>Neobatrachia</taxon>
        <taxon>Ranoidea</taxon>
        <taxon>Ranidae</taxon>
        <taxon>Staurois</taxon>
    </lineage>
</organism>
<accession>A0ABN9EFQ5</accession>
<evidence type="ECO:0000313" key="1">
    <source>
        <dbReference type="EMBL" id="CAI9583513.1"/>
    </source>
</evidence>
<evidence type="ECO:0000313" key="2">
    <source>
        <dbReference type="Proteomes" id="UP001162483"/>
    </source>
</evidence>
<dbReference type="Proteomes" id="UP001162483">
    <property type="component" value="Unassembled WGS sequence"/>
</dbReference>
<sequence length="45" mass="5132">MCRMATVQSVLSGEEEEQRRQDQMVFLHNYTINPLGSTVSITSML</sequence>
<gene>
    <name evidence="1" type="ORF">SPARVUS_LOCUS9826782</name>
</gene>
<protein>
    <submittedName>
        <fullName evidence="1">Uncharacterized protein</fullName>
    </submittedName>
</protein>
<dbReference type="EMBL" id="CATNWA010015451">
    <property type="protein sequence ID" value="CAI9583513.1"/>
    <property type="molecule type" value="Genomic_DNA"/>
</dbReference>
<comment type="caution">
    <text evidence="1">The sequence shown here is derived from an EMBL/GenBank/DDBJ whole genome shotgun (WGS) entry which is preliminary data.</text>
</comment>
<keyword evidence="2" id="KW-1185">Reference proteome</keyword>
<name>A0ABN9EFQ5_9NEOB</name>